<dbReference type="InterPro" id="IPR012942">
    <property type="entry name" value="SRR1-like"/>
</dbReference>
<comment type="similarity">
    <text evidence="1">Belongs to the SRR1 family.</text>
</comment>
<evidence type="ECO:0000259" key="2">
    <source>
        <dbReference type="Pfam" id="PF07985"/>
    </source>
</evidence>
<keyword evidence="4" id="KW-1185">Reference proteome</keyword>
<dbReference type="PANTHER" id="PTHR28626:SF3">
    <property type="entry name" value="SRR1-LIKE PROTEIN"/>
    <property type="match status" value="1"/>
</dbReference>
<reference evidence="3" key="1">
    <citation type="submission" date="2020-12" db="EMBL/GenBank/DDBJ databases">
        <title>Metabolic potential, ecology and presence of endohyphal bacteria is reflected in genomic diversity of Mucoromycotina.</title>
        <authorList>
            <person name="Muszewska A."/>
            <person name="Okrasinska A."/>
            <person name="Steczkiewicz K."/>
            <person name="Drgas O."/>
            <person name="Orlowska M."/>
            <person name="Perlinska-Lenart U."/>
            <person name="Aleksandrzak-Piekarczyk T."/>
            <person name="Szatraj K."/>
            <person name="Zielenkiewicz U."/>
            <person name="Pilsyk S."/>
            <person name="Malc E."/>
            <person name="Mieczkowski P."/>
            <person name="Kruszewska J.S."/>
            <person name="Biernat P."/>
            <person name="Pawlowska J."/>
        </authorList>
    </citation>
    <scope>NUCLEOTIDE SEQUENCE</scope>
    <source>
        <strain evidence="3">WA0000017839</strain>
    </source>
</reference>
<dbReference type="InterPro" id="IPR040044">
    <property type="entry name" value="SRR1L"/>
</dbReference>
<proteinExistence type="inferred from homology"/>
<feature type="domain" description="SRR1-like" evidence="2">
    <location>
        <begin position="74"/>
        <end position="235"/>
    </location>
</feature>
<organism evidence="3 4">
    <name type="scientific">Mucor saturninus</name>
    <dbReference type="NCBI Taxonomy" id="64648"/>
    <lineage>
        <taxon>Eukaryota</taxon>
        <taxon>Fungi</taxon>
        <taxon>Fungi incertae sedis</taxon>
        <taxon>Mucoromycota</taxon>
        <taxon>Mucoromycotina</taxon>
        <taxon>Mucoromycetes</taxon>
        <taxon>Mucorales</taxon>
        <taxon>Mucorineae</taxon>
        <taxon>Mucoraceae</taxon>
        <taxon>Mucor</taxon>
    </lineage>
</organism>
<dbReference type="Proteomes" id="UP000603453">
    <property type="component" value="Unassembled WGS sequence"/>
</dbReference>
<gene>
    <name evidence="3" type="ORF">INT47_008626</name>
</gene>
<dbReference type="GO" id="GO:0005737">
    <property type="term" value="C:cytoplasm"/>
    <property type="evidence" value="ECO:0007669"/>
    <property type="project" value="TreeGrafter"/>
</dbReference>
<sequence length="264" mass="30712">MADQLEEDGFVKVERFKYKPVANKKKNKKKNTYTFKDSDDWTIDDVTTTLKDRKEALLSSRFYKELTVVFDDHLLSTKPFDIVCYGIGSIQKSKNAQYQFVLALLLRDLLKIPGTMYIFDPVMTDLDKELCQLHNIEIIKENESGKRSVEKDTLFYMPHCGRGLYSNTLSVNWNKDQLARLTIIGNRFDMYVGSQLEKDLVRECPYLIPAVKIADVVSFPKEFDNNQIFNDLSIQTFPKKTLEGLSDTFWESVPKADEEKRDRE</sequence>
<dbReference type="EMBL" id="JAEPRD010000109">
    <property type="protein sequence ID" value="KAG2198522.1"/>
    <property type="molecule type" value="Genomic_DNA"/>
</dbReference>
<protein>
    <recommendedName>
        <fullName evidence="2">SRR1-like domain-containing protein</fullName>
    </recommendedName>
</protein>
<dbReference type="OrthoDB" id="551431at2759"/>
<evidence type="ECO:0000256" key="1">
    <source>
        <dbReference type="ARBA" id="ARBA00009856"/>
    </source>
</evidence>
<name>A0A8H7QUA9_9FUNG</name>
<evidence type="ECO:0000313" key="3">
    <source>
        <dbReference type="EMBL" id="KAG2198522.1"/>
    </source>
</evidence>
<accession>A0A8H7QUA9</accession>
<comment type="caution">
    <text evidence="3">The sequence shown here is derived from an EMBL/GenBank/DDBJ whole genome shotgun (WGS) entry which is preliminary data.</text>
</comment>
<dbReference type="GO" id="GO:0005634">
    <property type="term" value="C:nucleus"/>
    <property type="evidence" value="ECO:0007669"/>
    <property type="project" value="TreeGrafter"/>
</dbReference>
<dbReference type="PANTHER" id="PTHR28626">
    <property type="entry name" value="SRR1-LIKE PROTEIN"/>
    <property type="match status" value="1"/>
</dbReference>
<dbReference type="AlphaFoldDB" id="A0A8H7QUA9"/>
<dbReference type="Pfam" id="PF07985">
    <property type="entry name" value="SRR1"/>
    <property type="match status" value="1"/>
</dbReference>
<evidence type="ECO:0000313" key="4">
    <source>
        <dbReference type="Proteomes" id="UP000603453"/>
    </source>
</evidence>